<dbReference type="SUPFAM" id="SSF53335">
    <property type="entry name" value="S-adenosyl-L-methionine-dependent methyltransferases"/>
    <property type="match status" value="1"/>
</dbReference>
<dbReference type="NCBIfam" id="TIGR00755">
    <property type="entry name" value="ksgA"/>
    <property type="match status" value="1"/>
</dbReference>
<dbReference type="Gene3D" id="3.40.50.150">
    <property type="entry name" value="Vaccinia Virus protein VP39"/>
    <property type="match status" value="1"/>
</dbReference>
<evidence type="ECO:0000256" key="8">
    <source>
        <dbReference type="PROSITE-ProRule" id="PRU01026"/>
    </source>
</evidence>
<keyword evidence="6 7" id="KW-0694">RNA-binding</keyword>
<dbReference type="Pfam" id="PF00398">
    <property type="entry name" value="RrnaAD"/>
    <property type="match status" value="1"/>
</dbReference>
<evidence type="ECO:0000256" key="5">
    <source>
        <dbReference type="ARBA" id="ARBA00022691"/>
    </source>
</evidence>
<comment type="function">
    <text evidence="7">Specifically dimethylates two adjacent adenosines (A1518 and A1519) in the loop of a conserved hairpin near the 3'-end of 16S rRNA in the 30S particle. May play a critical role in biogenesis of 30S subunits.</text>
</comment>
<dbReference type="PROSITE" id="PS51689">
    <property type="entry name" value="SAM_RNA_A_N6_MT"/>
    <property type="match status" value="1"/>
</dbReference>
<gene>
    <name evidence="7 10" type="primary">rsmA</name>
    <name evidence="7" type="synonym">ksgA</name>
    <name evidence="10" type="ORF">IFO69_16355</name>
</gene>
<keyword evidence="3 7" id="KW-0489">Methyltransferase</keyword>
<name>A0ABR9AQV1_9BACT</name>
<evidence type="ECO:0000256" key="7">
    <source>
        <dbReference type="HAMAP-Rule" id="MF_00607"/>
    </source>
</evidence>
<feature type="binding site" evidence="7 8">
    <location>
        <position position="13"/>
    </location>
    <ligand>
        <name>S-adenosyl-L-methionine</name>
        <dbReference type="ChEBI" id="CHEBI:59789"/>
    </ligand>
</feature>
<comment type="similarity">
    <text evidence="7">Belongs to the class I-like SAM-binding methyltransferase superfamily. rRNA adenine N(6)-methyltransferase family. RsmA subfamily.</text>
</comment>
<dbReference type="InterPro" id="IPR011530">
    <property type="entry name" value="rRNA_adenine_dimethylase"/>
</dbReference>
<keyword evidence="4 7" id="KW-0808">Transferase</keyword>
<feature type="binding site" evidence="7 8">
    <location>
        <position position="41"/>
    </location>
    <ligand>
        <name>S-adenosyl-L-methionine</name>
        <dbReference type="ChEBI" id="CHEBI:59789"/>
    </ligand>
</feature>
<sequence>MEKVRAKKHLGQHFLTDLGIAENIAKAVSGHRGVKKVLEIGPGMGVLTDFLLQENWDLYLVDIDKESVAYLNKKYSQLGDKIIEADFLAHDFGKVIDGEYIIAGNFPYNISSQIFFKVLSERNKVVEVVCMLQKEVAKRIASPHGNKEYGILSVLLQAFYDIEYLFTVPPDVFDPPPKVDSGVIRLKRNEVEILPCDEKLFFRVVKQGFSTRRKTLRNALKSMGLSEEMREDPILDKRAEQLSVQEFISLTNKLQASWKK</sequence>
<dbReference type="Gene3D" id="1.10.8.100">
    <property type="entry name" value="Ribosomal RNA adenine dimethylase-like, domain 2"/>
    <property type="match status" value="1"/>
</dbReference>
<keyword evidence="2 7" id="KW-0698">rRNA processing</keyword>
<dbReference type="RefSeq" id="WP_192011199.1">
    <property type="nucleotide sequence ID" value="NZ_JACYTQ010000006.1"/>
</dbReference>
<feature type="binding site" evidence="7 8">
    <location>
        <position position="15"/>
    </location>
    <ligand>
        <name>S-adenosyl-L-methionine</name>
        <dbReference type="ChEBI" id="CHEBI:59789"/>
    </ligand>
</feature>
<dbReference type="EC" id="2.1.1.182" evidence="7"/>
<dbReference type="InterPro" id="IPR023165">
    <property type="entry name" value="rRNA_Ade_diMease-like_C"/>
</dbReference>
<evidence type="ECO:0000256" key="6">
    <source>
        <dbReference type="ARBA" id="ARBA00022884"/>
    </source>
</evidence>
<comment type="subcellular location">
    <subcellularLocation>
        <location evidence="7">Cytoplasm</location>
    </subcellularLocation>
</comment>
<evidence type="ECO:0000256" key="2">
    <source>
        <dbReference type="ARBA" id="ARBA00022552"/>
    </source>
</evidence>
<dbReference type="HAMAP" id="MF_00607">
    <property type="entry name" value="16SrRNA_methyltr_A"/>
    <property type="match status" value="1"/>
</dbReference>
<evidence type="ECO:0000256" key="4">
    <source>
        <dbReference type="ARBA" id="ARBA00022679"/>
    </source>
</evidence>
<feature type="binding site" evidence="8">
    <location>
        <position position="62"/>
    </location>
    <ligand>
        <name>S-adenosyl-L-methionine</name>
        <dbReference type="ChEBI" id="CHEBI:59789"/>
    </ligand>
</feature>
<keyword evidence="1 7" id="KW-0963">Cytoplasm</keyword>
<evidence type="ECO:0000259" key="9">
    <source>
        <dbReference type="SMART" id="SM00650"/>
    </source>
</evidence>
<feature type="domain" description="Ribosomal RNA adenine methylase transferase N-terminal" evidence="9">
    <location>
        <begin position="20"/>
        <end position="190"/>
    </location>
</feature>
<evidence type="ECO:0000256" key="1">
    <source>
        <dbReference type="ARBA" id="ARBA00022490"/>
    </source>
</evidence>
<evidence type="ECO:0000256" key="3">
    <source>
        <dbReference type="ARBA" id="ARBA00022603"/>
    </source>
</evidence>
<protein>
    <recommendedName>
        <fullName evidence="7">Ribosomal RNA small subunit methyltransferase A</fullName>
        <ecNumber evidence="7">2.1.1.182</ecNumber>
    </recommendedName>
    <alternativeName>
        <fullName evidence="7">16S rRNA (adenine(1518)-N(6)/adenine(1519)-N(6))-dimethyltransferase</fullName>
    </alternativeName>
    <alternativeName>
        <fullName evidence="7">16S rRNA dimethyladenosine transferase</fullName>
    </alternativeName>
    <alternativeName>
        <fullName evidence="7">16S rRNA dimethylase</fullName>
    </alternativeName>
    <alternativeName>
        <fullName evidence="7">S-adenosylmethionine-6-N', N'-adenosyl(rRNA) dimethyltransferase</fullName>
    </alternativeName>
</protein>
<feature type="binding site" evidence="7 8">
    <location>
        <position position="86"/>
    </location>
    <ligand>
        <name>S-adenosyl-L-methionine</name>
        <dbReference type="ChEBI" id="CHEBI:59789"/>
    </ligand>
</feature>
<dbReference type="InterPro" id="IPR020598">
    <property type="entry name" value="rRNA_Ade_methylase_Trfase_N"/>
</dbReference>
<dbReference type="PANTHER" id="PTHR11727:SF7">
    <property type="entry name" value="DIMETHYLADENOSINE TRANSFERASE-RELATED"/>
    <property type="match status" value="1"/>
</dbReference>
<comment type="catalytic activity">
    <reaction evidence="7">
        <text>adenosine(1518)/adenosine(1519) in 16S rRNA + 4 S-adenosyl-L-methionine = N(6)-dimethyladenosine(1518)/N(6)-dimethyladenosine(1519) in 16S rRNA + 4 S-adenosyl-L-homocysteine + 4 H(+)</text>
        <dbReference type="Rhea" id="RHEA:19609"/>
        <dbReference type="Rhea" id="RHEA-COMP:10232"/>
        <dbReference type="Rhea" id="RHEA-COMP:10233"/>
        <dbReference type="ChEBI" id="CHEBI:15378"/>
        <dbReference type="ChEBI" id="CHEBI:57856"/>
        <dbReference type="ChEBI" id="CHEBI:59789"/>
        <dbReference type="ChEBI" id="CHEBI:74411"/>
        <dbReference type="ChEBI" id="CHEBI:74493"/>
        <dbReference type="EC" id="2.1.1.182"/>
    </reaction>
</comment>
<accession>A0ABR9AQV1</accession>
<comment type="caution">
    <text evidence="7">Lacks conserved residue(s) required for the propagation of feature annotation.</text>
</comment>
<evidence type="ECO:0000313" key="11">
    <source>
        <dbReference type="Proteomes" id="UP000647133"/>
    </source>
</evidence>
<dbReference type="PANTHER" id="PTHR11727">
    <property type="entry name" value="DIMETHYLADENOSINE TRANSFERASE"/>
    <property type="match status" value="1"/>
</dbReference>
<dbReference type="SMART" id="SM00650">
    <property type="entry name" value="rADc"/>
    <property type="match status" value="1"/>
</dbReference>
<dbReference type="Proteomes" id="UP000647133">
    <property type="component" value="Unassembled WGS sequence"/>
</dbReference>
<proteinExistence type="inferred from homology"/>
<keyword evidence="5 7" id="KW-0949">S-adenosyl-L-methionine</keyword>
<dbReference type="InterPro" id="IPR001737">
    <property type="entry name" value="KsgA/Erm"/>
</dbReference>
<organism evidence="10 11">
    <name type="scientific">Echinicola arenosa</name>
    <dbReference type="NCBI Taxonomy" id="2774144"/>
    <lineage>
        <taxon>Bacteria</taxon>
        <taxon>Pseudomonadati</taxon>
        <taxon>Bacteroidota</taxon>
        <taxon>Cytophagia</taxon>
        <taxon>Cytophagales</taxon>
        <taxon>Cyclobacteriaceae</taxon>
        <taxon>Echinicola</taxon>
    </lineage>
</organism>
<keyword evidence="11" id="KW-1185">Reference proteome</keyword>
<feature type="binding site" evidence="7 8">
    <location>
        <position position="105"/>
    </location>
    <ligand>
        <name>S-adenosyl-L-methionine</name>
        <dbReference type="ChEBI" id="CHEBI:59789"/>
    </ligand>
</feature>
<evidence type="ECO:0000313" key="10">
    <source>
        <dbReference type="EMBL" id="MBD8490325.1"/>
    </source>
</evidence>
<dbReference type="InterPro" id="IPR029063">
    <property type="entry name" value="SAM-dependent_MTases_sf"/>
</dbReference>
<reference evidence="10 11" key="1">
    <citation type="submission" date="2020-09" db="EMBL/GenBank/DDBJ databases">
        <title>Echinicola sp. CAU 1574 isolated from sand of Sido Beach.</title>
        <authorList>
            <person name="Kim W."/>
        </authorList>
    </citation>
    <scope>NUCLEOTIDE SEQUENCE [LARGE SCALE GENOMIC DNA]</scope>
    <source>
        <strain evidence="10 11">CAU 1574</strain>
    </source>
</reference>
<comment type="caution">
    <text evidence="10">The sequence shown here is derived from an EMBL/GenBank/DDBJ whole genome shotgun (WGS) entry which is preliminary data.</text>
</comment>
<dbReference type="EMBL" id="JACYTQ010000006">
    <property type="protein sequence ID" value="MBD8490325.1"/>
    <property type="molecule type" value="Genomic_DNA"/>
</dbReference>
<dbReference type="GO" id="GO:0052908">
    <property type="term" value="F:16S rRNA (adenine(1518)-N(6)/adenine(1519)-N(6))-dimethyltransferase activity"/>
    <property type="evidence" value="ECO:0007669"/>
    <property type="project" value="UniProtKB-EC"/>
</dbReference>